<feature type="compositionally biased region" description="Basic and acidic residues" evidence="1">
    <location>
        <begin position="108"/>
        <end position="123"/>
    </location>
</feature>
<dbReference type="EMBL" id="JAAAIN010000292">
    <property type="protein sequence ID" value="KAG0316617.1"/>
    <property type="molecule type" value="Genomic_DNA"/>
</dbReference>
<proteinExistence type="predicted"/>
<sequence>MLSTHYLSKRHLARVRRKEQSHNREQEQDLDLDQDQEQAPNTDTEERVTQLEPTSPTQEVLHSSATDNGSSHDVIKEYTAPTSENNSTTQDQPAAGPRKNASQRKRKQERDRKKARARLEKRSKSGHSVMSQSVKGHVETKEEREDEATVSTSNGLLEDAQHHSPMDDAQHHSPMDDDELLRAQCDINAQLAHTSSSSPLVAGSNIAASSTEVHPSTSNAALPQPHQQQHWHCSICGSNWRKEKAWRGHLLSAQHLRHTLATMQQIAPDIRPYGRVDVMASMDPFGWGTGAGVVEEEEEEDSDEDGGDDNDSNVEGKAAVVGNEDDDDMDMSD</sequence>
<gene>
    <name evidence="2" type="ORF">BGZ97_006582</name>
</gene>
<feature type="compositionally biased region" description="Basic and acidic residues" evidence="1">
    <location>
        <begin position="18"/>
        <end position="27"/>
    </location>
</feature>
<feature type="region of interest" description="Disordered" evidence="1">
    <location>
        <begin position="287"/>
        <end position="333"/>
    </location>
</feature>
<name>A0A9P6RFD7_9FUNG</name>
<reference evidence="2" key="1">
    <citation type="journal article" date="2020" name="Fungal Divers.">
        <title>Resolving the Mortierellaceae phylogeny through synthesis of multi-gene phylogenetics and phylogenomics.</title>
        <authorList>
            <person name="Vandepol N."/>
            <person name="Liber J."/>
            <person name="Desiro A."/>
            <person name="Na H."/>
            <person name="Kennedy M."/>
            <person name="Barry K."/>
            <person name="Grigoriev I.V."/>
            <person name="Miller A.N."/>
            <person name="O'Donnell K."/>
            <person name="Stajich J.E."/>
            <person name="Bonito G."/>
        </authorList>
    </citation>
    <scope>NUCLEOTIDE SEQUENCE</scope>
    <source>
        <strain evidence="2">NVP60</strain>
    </source>
</reference>
<dbReference type="OrthoDB" id="2440782at2759"/>
<feature type="region of interest" description="Disordered" evidence="1">
    <location>
        <begin position="207"/>
        <end position="226"/>
    </location>
</feature>
<feature type="region of interest" description="Disordered" evidence="1">
    <location>
        <begin position="1"/>
        <end position="152"/>
    </location>
</feature>
<evidence type="ECO:0000313" key="2">
    <source>
        <dbReference type="EMBL" id="KAG0316617.1"/>
    </source>
</evidence>
<protein>
    <submittedName>
        <fullName evidence="2">Uncharacterized protein</fullName>
    </submittedName>
</protein>
<organism evidence="2 3">
    <name type="scientific">Linnemannia gamsii</name>
    <dbReference type="NCBI Taxonomy" id="64522"/>
    <lineage>
        <taxon>Eukaryota</taxon>
        <taxon>Fungi</taxon>
        <taxon>Fungi incertae sedis</taxon>
        <taxon>Mucoromycota</taxon>
        <taxon>Mortierellomycotina</taxon>
        <taxon>Mortierellomycetes</taxon>
        <taxon>Mortierellales</taxon>
        <taxon>Mortierellaceae</taxon>
        <taxon>Linnemannia</taxon>
    </lineage>
</organism>
<feature type="compositionally biased region" description="Acidic residues" evidence="1">
    <location>
        <begin position="323"/>
        <end position="333"/>
    </location>
</feature>
<comment type="caution">
    <text evidence="2">The sequence shown here is derived from an EMBL/GenBank/DDBJ whole genome shotgun (WGS) entry which is preliminary data.</text>
</comment>
<dbReference type="Proteomes" id="UP000823405">
    <property type="component" value="Unassembled WGS sequence"/>
</dbReference>
<keyword evidence="3" id="KW-1185">Reference proteome</keyword>
<feature type="compositionally biased region" description="Polar residues" evidence="1">
    <location>
        <begin position="80"/>
        <end position="92"/>
    </location>
</feature>
<accession>A0A9P6RFD7</accession>
<feature type="compositionally biased region" description="Basic residues" evidence="1">
    <location>
        <begin position="7"/>
        <end position="17"/>
    </location>
</feature>
<dbReference type="AlphaFoldDB" id="A0A9P6RFD7"/>
<feature type="compositionally biased region" description="Acidic residues" evidence="1">
    <location>
        <begin position="294"/>
        <end position="312"/>
    </location>
</feature>
<evidence type="ECO:0000256" key="1">
    <source>
        <dbReference type="SAM" id="MobiDB-lite"/>
    </source>
</evidence>
<evidence type="ECO:0000313" key="3">
    <source>
        <dbReference type="Proteomes" id="UP000823405"/>
    </source>
</evidence>
<feature type="compositionally biased region" description="Polar residues" evidence="1">
    <location>
        <begin position="51"/>
        <end position="71"/>
    </location>
</feature>